<evidence type="ECO:0000313" key="1">
    <source>
        <dbReference type="EMBL" id="KAL3668566.1"/>
    </source>
</evidence>
<dbReference type="EMBL" id="JBIMZQ010000011">
    <property type="protein sequence ID" value="KAL3668566.1"/>
    <property type="molecule type" value="Genomic_DNA"/>
</dbReference>
<proteinExistence type="predicted"/>
<organism evidence="1 2">
    <name type="scientific">Phytophthora oleae</name>
    <dbReference type="NCBI Taxonomy" id="2107226"/>
    <lineage>
        <taxon>Eukaryota</taxon>
        <taxon>Sar</taxon>
        <taxon>Stramenopiles</taxon>
        <taxon>Oomycota</taxon>
        <taxon>Peronosporomycetes</taxon>
        <taxon>Peronosporales</taxon>
        <taxon>Peronosporaceae</taxon>
        <taxon>Phytophthora</taxon>
    </lineage>
</organism>
<sequence>MQTVLAEYVRRTHVTLPQFIELLRGQSESDNRPTKAIIPNVAHGLCEGHGRFDDLIITASEGIHVTTSQSLPPQPSRPNTHPPAILRINVLRKNIRKEQDLSGEMHRR</sequence>
<dbReference type="Proteomes" id="UP001632037">
    <property type="component" value="Unassembled WGS sequence"/>
</dbReference>
<accession>A0ABD3FQG7</accession>
<name>A0ABD3FQG7_9STRA</name>
<comment type="caution">
    <text evidence="1">The sequence shown here is derived from an EMBL/GenBank/DDBJ whole genome shotgun (WGS) entry which is preliminary data.</text>
</comment>
<reference evidence="1 2" key="1">
    <citation type="submission" date="2024-09" db="EMBL/GenBank/DDBJ databases">
        <title>Genome sequencing and assembly of Phytophthora oleae, isolate VK10A, causative agent of rot of olive drupes.</title>
        <authorList>
            <person name="Conti Taguali S."/>
            <person name="Riolo M."/>
            <person name="La Spada F."/>
            <person name="Cacciola S.O."/>
            <person name="Dionisio G."/>
        </authorList>
    </citation>
    <scope>NUCLEOTIDE SEQUENCE [LARGE SCALE GENOMIC DNA]</scope>
    <source>
        <strain evidence="1 2">VK10A</strain>
    </source>
</reference>
<evidence type="ECO:0000313" key="2">
    <source>
        <dbReference type="Proteomes" id="UP001632037"/>
    </source>
</evidence>
<dbReference type="AlphaFoldDB" id="A0ABD3FQG7"/>
<gene>
    <name evidence="1" type="ORF">V7S43_006648</name>
</gene>
<protein>
    <submittedName>
        <fullName evidence="1">Uncharacterized protein</fullName>
    </submittedName>
</protein>
<keyword evidence="2" id="KW-1185">Reference proteome</keyword>